<protein>
    <submittedName>
        <fullName evidence="3">RabGAP/TBC</fullName>
    </submittedName>
</protein>
<dbReference type="GO" id="GO:0005096">
    <property type="term" value="F:GTPase activator activity"/>
    <property type="evidence" value="ECO:0007669"/>
    <property type="project" value="TreeGrafter"/>
</dbReference>
<evidence type="ECO:0000259" key="2">
    <source>
        <dbReference type="PROSITE" id="PS50086"/>
    </source>
</evidence>
<organism evidence="3 4">
    <name type="scientific">Anaeromyces robustus</name>
    <dbReference type="NCBI Taxonomy" id="1754192"/>
    <lineage>
        <taxon>Eukaryota</taxon>
        <taxon>Fungi</taxon>
        <taxon>Fungi incertae sedis</taxon>
        <taxon>Chytridiomycota</taxon>
        <taxon>Chytridiomycota incertae sedis</taxon>
        <taxon>Neocallimastigomycetes</taxon>
        <taxon>Neocallimastigales</taxon>
        <taxon>Neocallimastigaceae</taxon>
        <taxon>Anaeromyces</taxon>
    </lineage>
</organism>
<dbReference type="AlphaFoldDB" id="A0A1Y1WVP6"/>
<dbReference type="GO" id="GO:0031267">
    <property type="term" value="F:small GTPase binding"/>
    <property type="evidence" value="ECO:0007669"/>
    <property type="project" value="TreeGrafter"/>
</dbReference>
<dbReference type="PANTHER" id="PTHR47219">
    <property type="entry name" value="RAB GTPASE-ACTIVATING PROTEIN 1-LIKE"/>
    <property type="match status" value="1"/>
</dbReference>
<feature type="compositionally biased region" description="Low complexity" evidence="1">
    <location>
        <begin position="425"/>
        <end position="438"/>
    </location>
</feature>
<feature type="region of interest" description="Disordered" evidence="1">
    <location>
        <begin position="1"/>
        <end position="315"/>
    </location>
</feature>
<dbReference type="OrthoDB" id="294251at2759"/>
<dbReference type="Gene3D" id="1.10.472.80">
    <property type="entry name" value="Ypt/Rab-GAP domain of gyp1p, domain 3"/>
    <property type="match status" value="1"/>
</dbReference>
<dbReference type="SMART" id="SM00164">
    <property type="entry name" value="TBC"/>
    <property type="match status" value="1"/>
</dbReference>
<dbReference type="EMBL" id="MCFG01000244">
    <property type="protein sequence ID" value="ORX77532.1"/>
    <property type="molecule type" value="Genomic_DNA"/>
</dbReference>
<dbReference type="SUPFAM" id="SSF47923">
    <property type="entry name" value="Ypt/Rab-GAP domain of gyp1p"/>
    <property type="match status" value="2"/>
</dbReference>
<comment type="caution">
    <text evidence="3">The sequence shown here is derived from an EMBL/GenBank/DDBJ whole genome shotgun (WGS) entry which is preliminary data.</text>
</comment>
<dbReference type="InterPro" id="IPR000195">
    <property type="entry name" value="Rab-GAP-TBC_dom"/>
</dbReference>
<evidence type="ECO:0000313" key="4">
    <source>
        <dbReference type="Proteomes" id="UP000193944"/>
    </source>
</evidence>
<feature type="compositionally biased region" description="Low complexity" evidence="1">
    <location>
        <begin position="33"/>
        <end position="77"/>
    </location>
</feature>
<dbReference type="InterPro" id="IPR050302">
    <property type="entry name" value="Rab_GAP_TBC_domain"/>
</dbReference>
<feature type="compositionally biased region" description="Polar residues" evidence="1">
    <location>
        <begin position="279"/>
        <end position="302"/>
    </location>
</feature>
<gene>
    <name evidence="3" type="ORF">BCR32DRAFT_270603</name>
</gene>
<feature type="domain" description="Rab-GAP TBC" evidence="2">
    <location>
        <begin position="532"/>
        <end position="810"/>
    </location>
</feature>
<proteinExistence type="predicted"/>
<feature type="compositionally biased region" description="Polar residues" evidence="1">
    <location>
        <begin position="11"/>
        <end position="32"/>
    </location>
</feature>
<dbReference type="STRING" id="1754192.A0A1Y1WVP6"/>
<accession>A0A1Y1WVP6</accession>
<feature type="compositionally biased region" description="Basic and acidic residues" evidence="1">
    <location>
        <begin position="143"/>
        <end position="243"/>
    </location>
</feature>
<sequence>MELEEKRIYQNPDNEGLYSQRSNSPSLNPNKYNRNLSSRNNNNGSYSRSNNNINDHNNYNRDNSNNSLSSYDSNGSYRSERNDNSRRPHTRSKSNVDIRHIQQRRKGNSTDDYNNNNNNNQNNQNNHLRSKSNGQSVNNYGYRRPERMGSERSRGRNRNDDGNFNRDRDLHRNRSREERSRNRDRDRERERERDRDRDRNRDRDRDRERERERERERDRDRERDRERERERDRDRDRDRERDNYSNQGVFNNMKDMRTDSDYSNPNNYFNNSPQLRRYPSSSSVTHKQKFQVNSSSPLTKPSQPQPERKQSSSSLKQHNLLLPQASRLKNNQNNNNAASINNNHYIMPQRNYIIKNDSSASIHSEVSISSTANNHYRFTENINNNYIGGKEKTVNSRLALSNNDLEVYDDNASQNYYSSDESNDENISNNPNNLNNNNDNDEYYPQNSIPLVERIDLPQSTLPEKLDNVERDRYGFKISYQYISRESQLLFQKNYQPILERRKSRWNSLIKENGGRLPQKISKKLKRFIHKGIPQDLRPMCWFKYSGAEEMSRAYPNLYKYLLNNEIYDKKQGKFSTPSKMAKSIEEIEKDLYRTFPDNEKFITDPPSQDELDNNKNDPNAIREIKNPYIRSLRNILVAFSYYSIDPSQGGATSDRHSKYTIGYCQSLNYIAGLLLIIFADSKDVKFPEQSFEVEEKCFWMMIALVDEILPIELYEETQMHGAQIEQDVLWDNLVGENGKKFGLNSVAEWVAYMERGENIHNKSKYANWNTGGTMPALKSITLPWMLTCFVGVLPIETVLRVWDCLFTEGSKILIRVILTLFRIFKDDITNISDGMVAWTFIKNMPHRIINCHEFMEICFRPMFYINPVSIHSSDVDDSEELNQIMNNCNMESIDENDNPNHIRSYSSPDDVDDKKSKKMVLFHKSSKGNVGRTNELNIENGKVLPRSKSDFYHMNFKKRGVGNISQKSIDKFRKIQWDKEQNKK</sequence>
<feature type="compositionally biased region" description="Low complexity" evidence="1">
    <location>
        <begin position="114"/>
        <end position="126"/>
    </location>
</feature>
<dbReference type="Gene3D" id="1.10.10.750">
    <property type="entry name" value="Ypt/Rab-GAP domain of gyp1p, domain 1"/>
    <property type="match status" value="1"/>
</dbReference>
<dbReference type="PANTHER" id="PTHR47219:SF20">
    <property type="entry name" value="TBC1 DOMAIN FAMILY MEMBER 2B"/>
    <property type="match status" value="1"/>
</dbReference>
<reference evidence="3 4" key="1">
    <citation type="submission" date="2016-08" db="EMBL/GenBank/DDBJ databases">
        <title>A Parts List for Fungal Cellulosomes Revealed by Comparative Genomics.</title>
        <authorList>
            <consortium name="DOE Joint Genome Institute"/>
            <person name="Haitjema C.H."/>
            <person name="Gilmore S.P."/>
            <person name="Henske J.K."/>
            <person name="Solomon K.V."/>
            <person name="De Groot R."/>
            <person name="Kuo A."/>
            <person name="Mondo S.J."/>
            <person name="Salamov A.A."/>
            <person name="Labutti K."/>
            <person name="Zhao Z."/>
            <person name="Chiniquy J."/>
            <person name="Barry K."/>
            <person name="Brewer H.M."/>
            <person name="Purvine S.O."/>
            <person name="Wright A.T."/>
            <person name="Boxma B."/>
            <person name="Van Alen T."/>
            <person name="Hackstein J.H."/>
            <person name="Baker S.E."/>
            <person name="Grigoriev I.V."/>
            <person name="O'Malley M.A."/>
        </authorList>
    </citation>
    <scope>NUCLEOTIDE SEQUENCE [LARGE SCALE GENOMIC DNA]</scope>
    <source>
        <strain evidence="3 4">S4</strain>
    </source>
</reference>
<reference evidence="3 4" key="2">
    <citation type="submission" date="2016-08" db="EMBL/GenBank/DDBJ databases">
        <title>Pervasive Adenine N6-methylation of Active Genes in Fungi.</title>
        <authorList>
            <consortium name="DOE Joint Genome Institute"/>
            <person name="Mondo S.J."/>
            <person name="Dannebaum R.O."/>
            <person name="Kuo R.C."/>
            <person name="Labutti K."/>
            <person name="Haridas S."/>
            <person name="Kuo A."/>
            <person name="Salamov A."/>
            <person name="Ahrendt S.R."/>
            <person name="Lipzen A."/>
            <person name="Sullivan W."/>
            <person name="Andreopoulos W.B."/>
            <person name="Clum A."/>
            <person name="Lindquist E."/>
            <person name="Daum C."/>
            <person name="Ramamoorthy G.K."/>
            <person name="Gryganskyi A."/>
            <person name="Culley D."/>
            <person name="Magnuson J.K."/>
            <person name="James T.Y."/>
            <person name="O'Malley M.A."/>
            <person name="Stajich J.E."/>
            <person name="Spatafora J.W."/>
            <person name="Visel A."/>
            <person name="Grigoriev I.V."/>
        </authorList>
    </citation>
    <scope>NUCLEOTIDE SEQUENCE [LARGE SCALE GENOMIC DNA]</scope>
    <source>
        <strain evidence="3 4">S4</strain>
    </source>
</reference>
<dbReference type="Pfam" id="PF00566">
    <property type="entry name" value="RabGAP-TBC"/>
    <property type="match status" value="2"/>
</dbReference>
<feature type="region of interest" description="Disordered" evidence="1">
    <location>
        <begin position="893"/>
        <end position="918"/>
    </location>
</feature>
<keyword evidence="4" id="KW-1185">Reference proteome</keyword>
<evidence type="ECO:0000256" key="1">
    <source>
        <dbReference type="SAM" id="MobiDB-lite"/>
    </source>
</evidence>
<evidence type="ECO:0000313" key="3">
    <source>
        <dbReference type="EMBL" id="ORX77532.1"/>
    </source>
</evidence>
<dbReference type="PROSITE" id="PS50086">
    <property type="entry name" value="TBC_RABGAP"/>
    <property type="match status" value="1"/>
</dbReference>
<dbReference type="Proteomes" id="UP000193944">
    <property type="component" value="Unassembled WGS sequence"/>
</dbReference>
<feature type="compositionally biased region" description="Low complexity" evidence="1">
    <location>
        <begin position="261"/>
        <end position="273"/>
    </location>
</feature>
<feature type="region of interest" description="Disordered" evidence="1">
    <location>
        <begin position="414"/>
        <end position="444"/>
    </location>
</feature>
<name>A0A1Y1WVP6_9FUNG</name>
<dbReference type="InterPro" id="IPR035969">
    <property type="entry name" value="Rab-GAP_TBC_sf"/>
</dbReference>
<dbReference type="Gene3D" id="1.10.8.270">
    <property type="entry name" value="putative rabgap domain of human tbc1 domain family member 14 like domains"/>
    <property type="match status" value="1"/>
</dbReference>